<feature type="compositionally biased region" description="Basic and acidic residues" evidence="1">
    <location>
        <begin position="101"/>
        <end position="119"/>
    </location>
</feature>
<accession>A0A388LQ10</accession>
<feature type="region of interest" description="Disordered" evidence="1">
    <location>
        <begin position="36"/>
        <end position="57"/>
    </location>
</feature>
<evidence type="ECO:0000313" key="3">
    <source>
        <dbReference type="Proteomes" id="UP000265515"/>
    </source>
</evidence>
<dbReference type="Proteomes" id="UP000265515">
    <property type="component" value="Unassembled WGS sequence"/>
</dbReference>
<dbReference type="AlphaFoldDB" id="A0A388LQ10"/>
<evidence type="ECO:0000256" key="1">
    <source>
        <dbReference type="SAM" id="MobiDB-lite"/>
    </source>
</evidence>
<feature type="compositionally biased region" description="Basic and acidic residues" evidence="1">
    <location>
        <begin position="174"/>
        <end position="189"/>
    </location>
</feature>
<comment type="caution">
    <text evidence="2">The sequence shown here is derived from an EMBL/GenBank/DDBJ whole genome shotgun (WGS) entry which is preliminary data.</text>
</comment>
<sequence>MGEFPRDDVEDDLRFDETNLEDFVESLQLAAERGKWSEEERRKQLITRSDKDEKEQVRGIVEGSRTWKRITAELWMTYTQSRQDQIKKERLQKKGLWIGREATEPQEKKEENEEKDNVPLKKLKNKARVSPKSSSKESEQPEGDEQEEEETSEERKRSMGASMIPRKKKLGKKMAIESGRREVQERVSEEGEGVEEVEKGRKVQGGVKAPKVKRTEGKRLIGDKEETSGIEKKEDGKDDQVEKLMRDMEEMRKEVRELKKEKEELQKEMNQLRVTLNVRSRELEEEVATRSKMEIRVDGLVSEVSVLGQDFDSEISERKKLGQEWEKRWEEILRRMEESRLSQQGKEKKATEMVGRKEGEEKGAQT</sequence>
<gene>
    <name evidence="2" type="ORF">CBR_g38686</name>
</gene>
<keyword evidence="3" id="KW-1185">Reference proteome</keyword>
<dbReference type="Gramene" id="GBG84404">
    <property type="protein sequence ID" value="GBG84404"/>
    <property type="gene ID" value="CBR_g38686"/>
</dbReference>
<feature type="compositionally biased region" description="Acidic residues" evidence="1">
    <location>
        <begin position="140"/>
        <end position="152"/>
    </location>
</feature>
<feature type="region of interest" description="Disordered" evidence="1">
    <location>
        <begin position="338"/>
        <end position="366"/>
    </location>
</feature>
<dbReference type="EMBL" id="BFEA01000475">
    <property type="protein sequence ID" value="GBG84404.1"/>
    <property type="molecule type" value="Genomic_DNA"/>
</dbReference>
<reference evidence="2 3" key="1">
    <citation type="journal article" date="2018" name="Cell">
        <title>The Chara Genome: Secondary Complexity and Implications for Plant Terrestrialization.</title>
        <authorList>
            <person name="Nishiyama T."/>
            <person name="Sakayama H."/>
            <person name="Vries J.D."/>
            <person name="Buschmann H."/>
            <person name="Saint-Marcoux D."/>
            <person name="Ullrich K.K."/>
            <person name="Haas F.B."/>
            <person name="Vanderstraeten L."/>
            <person name="Becker D."/>
            <person name="Lang D."/>
            <person name="Vosolsobe S."/>
            <person name="Rombauts S."/>
            <person name="Wilhelmsson P.K.I."/>
            <person name="Janitza P."/>
            <person name="Kern R."/>
            <person name="Heyl A."/>
            <person name="Rumpler F."/>
            <person name="Villalobos L.I.A.C."/>
            <person name="Clay J.M."/>
            <person name="Skokan R."/>
            <person name="Toyoda A."/>
            <person name="Suzuki Y."/>
            <person name="Kagoshima H."/>
            <person name="Schijlen E."/>
            <person name="Tajeshwar N."/>
            <person name="Catarino B."/>
            <person name="Hetherington A.J."/>
            <person name="Saltykova A."/>
            <person name="Bonnot C."/>
            <person name="Breuninger H."/>
            <person name="Symeonidi A."/>
            <person name="Radhakrishnan G.V."/>
            <person name="Van Nieuwerburgh F."/>
            <person name="Deforce D."/>
            <person name="Chang C."/>
            <person name="Karol K.G."/>
            <person name="Hedrich R."/>
            <person name="Ulvskov P."/>
            <person name="Glockner G."/>
            <person name="Delwiche C.F."/>
            <person name="Petrasek J."/>
            <person name="Van de Peer Y."/>
            <person name="Friml J."/>
            <person name="Beilby M."/>
            <person name="Dolan L."/>
            <person name="Kohara Y."/>
            <person name="Sugano S."/>
            <person name="Fujiyama A."/>
            <person name="Delaux P.-M."/>
            <person name="Quint M."/>
            <person name="TheiBen G."/>
            <person name="Hagemann M."/>
            <person name="Harholt J."/>
            <person name="Dunand C."/>
            <person name="Zachgo S."/>
            <person name="Langdale J."/>
            <person name="Maumus F."/>
            <person name="Straeten D.V.D."/>
            <person name="Gould S.B."/>
            <person name="Rensing S.A."/>
        </authorList>
    </citation>
    <scope>NUCLEOTIDE SEQUENCE [LARGE SCALE GENOMIC DNA]</scope>
    <source>
        <strain evidence="2 3">S276</strain>
    </source>
</reference>
<feature type="region of interest" description="Disordered" evidence="1">
    <location>
        <begin position="91"/>
        <end position="238"/>
    </location>
</feature>
<feature type="compositionally biased region" description="Basic and acidic residues" evidence="1">
    <location>
        <begin position="213"/>
        <end position="238"/>
    </location>
</feature>
<evidence type="ECO:0000313" key="2">
    <source>
        <dbReference type="EMBL" id="GBG84404.1"/>
    </source>
</evidence>
<name>A0A388LQ10_CHABU</name>
<protein>
    <submittedName>
        <fullName evidence="2">Uncharacterized protein</fullName>
    </submittedName>
</protein>
<organism evidence="2 3">
    <name type="scientific">Chara braunii</name>
    <name type="common">Braun's stonewort</name>
    <dbReference type="NCBI Taxonomy" id="69332"/>
    <lineage>
        <taxon>Eukaryota</taxon>
        <taxon>Viridiplantae</taxon>
        <taxon>Streptophyta</taxon>
        <taxon>Charophyceae</taxon>
        <taxon>Charales</taxon>
        <taxon>Characeae</taxon>
        <taxon>Chara</taxon>
    </lineage>
</organism>
<proteinExistence type="predicted"/>